<gene>
    <name evidence="1" type="ORF">OESDEN_03439</name>
</gene>
<organism evidence="1 2">
    <name type="scientific">Oesophagostomum dentatum</name>
    <name type="common">Nodular worm</name>
    <dbReference type="NCBI Taxonomy" id="61180"/>
    <lineage>
        <taxon>Eukaryota</taxon>
        <taxon>Metazoa</taxon>
        <taxon>Ecdysozoa</taxon>
        <taxon>Nematoda</taxon>
        <taxon>Chromadorea</taxon>
        <taxon>Rhabditida</taxon>
        <taxon>Rhabditina</taxon>
        <taxon>Rhabditomorpha</taxon>
        <taxon>Strongyloidea</taxon>
        <taxon>Strongylidae</taxon>
        <taxon>Oesophagostomum</taxon>
    </lineage>
</organism>
<dbReference type="EMBL" id="KN549628">
    <property type="protein sequence ID" value="KHJ96592.1"/>
    <property type="molecule type" value="Genomic_DNA"/>
</dbReference>
<proteinExistence type="predicted"/>
<dbReference type="AlphaFoldDB" id="A0A0B1TLA8"/>
<keyword evidence="2" id="KW-1185">Reference proteome</keyword>
<sequence length="46" mass="5438">MMKITLMKRRTSCKVSTTECMIRFLAASLRMSHFLAMARARRQLYP</sequence>
<evidence type="ECO:0000313" key="2">
    <source>
        <dbReference type="Proteomes" id="UP000053660"/>
    </source>
</evidence>
<protein>
    <submittedName>
        <fullName evidence="1">Uncharacterized protein</fullName>
    </submittedName>
</protein>
<reference evidence="1 2" key="1">
    <citation type="submission" date="2014-03" db="EMBL/GenBank/DDBJ databases">
        <title>Draft genome of the hookworm Oesophagostomum dentatum.</title>
        <authorList>
            <person name="Mitreva M."/>
        </authorList>
    </citation>
    <scope>NUCLEOTIDE SEQUENCE [LARGE SCALE GENOMIC DNA]</scope>
    <source>
        <strain evidence="1 2">OD-Hann</strain>
    </source>
</reference>
<evidence type="ECO:0000313" key="1">
    <source>
        <dbReference type="EMBL" id="KHJ96592.1"/>
    </source>
</evidence>
<accession>A0A0B1TLA8</accession>
<name>A0A0B1TLA8_OESDE</name>
<dbReference type="Proteomes" id="UP000053660">
    <property type="component" value="Unassembled WGS sequence"/>
</dbReference>